<comment type="caution">
    <text evidence="1">The sequence shown here is derived from an EMBL/GenBank/DDBJ whole genome shotgun (WGS) entry which is preliminary data.</text>
</comment>
<dbReference type="Proteomes" id="UP000616769">
    <property type="component" value="Unassembled WGS sequence"/>
</dbReference>
<evidence type="ECO:0000313" key="1">
    <source>
        <dbReference type="EMBL" id="KPM09725.1"/>
    </source>
</evidence>
<protein>
    <submittedName>
        <fullName evidence="1">Uncharacterized protein</fullName>
    </submittedName>
</protein>
<sequence>MSPTSCLEFFPPETIVLADLNKFILKNPNLIEIDENGCLESLGWNQKNSKKTQHSFATLPL</sequence>
<gene>
    <name evidence="1" type="ORF">QR98_0082700</name>
</gene>
<dbReference type="VEuPathDB" id="VectorBase:SSCA001817"/>
<dbReference type="EMBL" id="JXLN01014002">
    <property type="protein sequence ID" value="KPM09725.1"/>
    <property type="molecule type" value="Genomic_DNA"/>
</dbReference>
<reference evidence="1 2" key="1">
    <citation type="journal article" date="2015" name="Parasit. Vectors">
        <title>Draft genome of the scabies mite.</title>
        <authorList>
            <person name="Rider S.D.Jr."/>
            <person name="Morgan M.S."/>
            <person name="Arlian L.G."/>
        </authorList>
    </citation>
    <scope>NUCLEOTIDE SEQUENCE [LARGE SCALE GENOMIC DNA]</scope>
    <source>
        <strain evidence="1">Arlian Lab</strain>
    </source>
</reference>
<proteinExistence type="predicted"/>
<organism evidence="1 2">
    <name type="scientific">Sarcoptes scabiei</name>
    <name type="common">Itch mite</name>
    <name type="synonym">Acarus scabiei</name>
    <dbReference type="NCBI Taxonomy" id="52283"/>
    <lineage>
        <taxon>Eukaryota</taxon>
        <taxon>Metazoa</taxon>
        <taxon>Ecdysozoa</taxon>
        <taxon>Arthropoda</taxon>
        <taxon>Chelicerata</taxon>
        <taxon>Arachnida</taxon>
        <taxon>Acari</taxon>
        <taxon>Acariformes</taxon>
        <taxon>Sarcoptiformes</taxon>
        <taxon>Astigmata</taxon>
        <taxon>Psoroptidia</taxon>
        <taxon>Sarcoptoidea</taxon>
        <taxon>Sarcoptidae</taxon>
        <taxon>Sarcoptinae</taxon>
        <taxon>Sarcoptes</taxon>
    </lineage>
</organism>
<dbReference type="AlphaFoldDB" id="A0A132AGN4"/>
<evidence type="ECO:0000313" key="2">
    <source>
        <dbReference type="Proteomes" id="UP000616769"/>
    </source>
</evidence>
<accession>A0A132AGN4</accession>
<name>A0A132AGN4_SARSC</name>